<dbReference type="Pfam" id="PF10685">
    <property type="entry name" value="KGG"/>
    <property type="match status" value="2"/>
</dbReference>
<evidence type="ECO:0000313" key="3">
    <source>
        <dbReference type="Proteomes" id="UP001549099"/>
    </source>
</evidence>
<dbReference type="EMBL" id="JBEPLW010000004">
    <property type="protein sequence ID" value="MET3575199.1"/>
    <property type="molecule type" value="Genomic_DNA"/>
</dbReference>
<dbReference type="InterPro" id="IPR052590">
    <property type="entry name" value="Stress/Virulence-Domain"/>
</dbReference>
<dbReference type="PANTHER" id="PTHR36569">
    <property type="match status" value="1"/>
</dbReference>
<dbReference type="Proteomes" id="UP001549099">
    <property type="component" value="Unassembled WGS sequence"/>
</dbReference>
<dbReference type="PANTHER" id="PTHR36569:SF5">
    <property type="entry name" value="CONIDIATION-SPECIFIC PROTEIN 10 (EUROFUNG)"/>
    <property type="match status" value="1"/>
</dbReference>
<protein>
    <submittedName>
        <fullName evidence="2">General stress protein YciG</fullName>
    </submittedName>
</protein>
<name>A0ABV2GAL5_9BACL</name>
<comment type="caution">
    <text evidence="2">The sequence shown here is derived from an EMBL/GenBank/DDBJ whole genome shotgun (WGS) entry which is preliminary data.</text>
</comment>
<gene>
    <name evidence="2" type="ORF">ABID49_001083</name>
</gene>
<evidence type="ECO:0000313" key="2">
    <source>
        <dbReference type="EMBL" id="MET3575199.1"/>
    </source>
</evidence>
<feature type="region of interest" description="Disordered" evidence="1">
    <location>
        <begin position="1"/>
        <end position="79"/>
    </location>
</feature>
<accession>A0ABV2GAL5</accession>
<evidence type="ECO:0000256" key="1">
    <source>
        <dbReference type="SAM" id="MobiDB-lite"/>
    </source>
</evidence>
<keyword evidence="3" id="KW-1185">Reference proteome</keyword>
<proteinExistence type="predicted"/>
<organism evidence="2 3">
    <name type="scientific">Bhargavaea ullalensis</name>
    <dbReference type="NCBI Taxonomy" id="1265685"/>
    <lineage>
        <taxon>Bacteria</taxon>
        <taxon>Bacillati</taxon>
        <taxon>Bacillota</taxon>
        <taxon>Bacilli</taxon>
        <taxon>Bacillales</taxon>
        <taxon>Caryophanaceae</taxon>
        <taxon>Bhargavaea</taxon>
    </lineage>
</organism>
<sequence>MADHKDHKNHDEGKMTVEEAGRKGGEETARTHDREFYEEIGKKGGEATSKNHDREFYEEIGQKGGEARHNKDNDNNNNK</sequence>
<reference evidence="2 3" key="1">
    <citation type="submission" date="2024-06" db="EMBL/GenBank/DDBJ databases">
        <title>Genomic Encyclopedia of Type Strains, Phase IV (KMG-IV): sequencing the most valuable type-strain genomes for metagenomic binning, comparative biology and taxonomic classification.</title>
        <authorList>
            <person name="Goeker M."/>
        </authorList>
    </citation>
    <scope>NUCLEOTIDE SEQUENCE [LARGE SCALE GENOMIC DNA]</scope>
    <source>
        <strain evidence="2 3">DSM 26128</strain>
    </source>
</reference>
<dbReference type="InterPro" id="IPR019626">
    <property type="entry name" value="Stress-induced_KGG_rpt"/>
</dbReference>